<gene>
    <name evidence="10" type="ORF">CEPIT_LOCUS9528</name>
</gene>
<dbReference type="InterPro" id="IPR046956">
    <property type="entry name" value="RLP23-like"/>
</dbReference>
<evidence type="ECO:0000256" key="3">
    <source>
        <dbReference type="ARBA" id="ARBA00022692"/>
    </source>
</evidence>
<dbReference type="PANTHER" id="PTHR48063:SF112">
    <property type="entry name" value="RECEPTOR LIKE PROTEIN 30-LIKE"/>
    <property type="match status" value="1"/>
</dbReference>
<keyword evidence="3" id="KW-0812">Transmembrane</keyword>
<keyword evidence="2" id="KW-0433">Leucine-rich repeat</keyword>
<comment type="caution">
    <text evidence="10">The sequence shown here is derived from an EMBL/GenBank/DDBJ whole genome shotgun (WGS) entry which is preliminary data.</text>
</comment>
<evidence type="ECO:0000256" key="2">
    <source>
        <dbReference type="ARBA" id="ARBA00022614"/>
    </source>
</evidence>
<dbReference type="Proteomes" id="UP001152523">
    <property type="component" value="Unassembled WGS sequence"/>
</dbReference>
<accession>A0AAV0CUU9</accession>
<dbReference type="InterPro" id="IPR032675">
    <property type="entry name" value="LRR_dom_sf"/>
</dbReference>
<dbReference type="Gene3D" id="3.80.10.10">
    <property type="entry name" value="Ribonuclease Inhibitor"/>
    <property type="match status" value="1"/>
</dbReference>
<evidence type="ECO:0000256" key="5">
    <source>
        <dbReference type="ARBA" id="ARBA00022737"/>
    </source>
</evidence>
<protein>
    <recommendedName>
        <fullName evidence="9">Leucine-rich repeat-containing N-terminal plant-type domain-containing protein</fullName>
    </recommendedName>
</protein>
<evidence type="ECO:0000256" key="4">
    <source>
        <dbReference type="ARBA" id="ARBA00022729"/>
    </source>
</evidence>
<dbReference type="InterPro" id="IPR013210">
    <property type="entry name" value="LRR_N_plant-typ"/>
</dbReference>
<evidence type="ECO:0000256" key="1">
    <source>
        <dbReference type="ARBA" id="ARBA00004479"/>
    </source>
</evidence>
<evidence type="ECO:0000256" key="6">
    <source>
        <dbReference type="ARBA" id="ARBA00022989"/>
    </source>
</evidence>
<evidence type="ECO:0000256" key="8">
    <source>
        <dbReference type="ARBA" id="ARBA00023180"/>
    </source>
</evidence>
<evidence type="ECO:0000313" key="10">
    <source>
        <dbReference type="EMBL" id="CAH9085757.1"/>
    </source>
</evidence>
<dbReference type="AlphaFoldDB" id="A0AAV0CUU9"/>
<name>A0AAV0CUU9_9ASTE</name>
<organism evidence="10 11">
    <name type="scientific">Cuscuta epithymum</name>
    <dbReference type="NCBI Taxonomy" id="186058"/>
    <lineage>
        <taxon>Eukaryota</taxon>
        <taxon>Viridiplantae</taxon>
        <taxon>Streptophyta</taxon>
        <taxon>Embryophyta</taxon>
        <taxon>Tracheophyta</taxon>
        <taxon>Spermatophyta</taxon>
        <taxon>Magnoliopsida</taxon>
        <taxon>eudicotyledons</taxon>
        <taxon>Gunneridae</taxon>
        <taxon>Pentapetalae</taxon>
        <taxon>asterids</taxon>
        <taxon>lamiids</taxon>
        <taxon>Solanales</taxon>
        <taxon>Convolvulaceae</taxon>
        <taxon>Cuscuteae</taxon>
        <taxon>Cuscuta</taxon>
        <taxon>Cuscuta subgen. Cuscuta</taxon>
    </lineage>
</organism>
<keyword evidence="6" id="KW-1133">Transmembrane helix</keyword>
<dbReference type="Pfam" id="PF08263">
    <property type="entry name" value="LRRNT_2"/>
    <property type="match status" value="1"/>
</dbReference>
<proteinExistence type="predicted"/>
<sequence length="109" mass="12137">MGRFLLSSTIEPAIAVAMCVAAISMYTTASRCVDGQREVLLKFKHNILDEYDELRSWGNHTDCCFHWAGVGCDNATGHVIHIGFSGRVWNEWKKKLLIGVTVHGRSIMG</sequence>
<comment type="subcellular location">
    <subcellularLocation>
        <location evidence="1">Membrane</location>
        <topology evidence="1">Single-pass type I membrane protein</topology>
    </subcellularLocation>
</comment>
<feature type="domain" description="Leucine-rich repeat-containing N-terminal plant-type" evidence="9">
    <location>
        <begin position="34"/>
        <end position="73"/>
    </location>
</feature>
<dbReference type="EMBL" id="CAMAPF010000055">
    <property type="protein sequence ID" value="CAH9085757.1"/>
    <property type="molecule type" value="Genomic_DNA"/>
</dbReference>
<keyword evidence="4" id="KW-0732">Signal</keyword>
<evidence type="ECO:0000313" key="11">
    <source>
        <dbReference type="Proteomes" id="UP001152523"/>
    </source>
</evidence>
<keyword evidence="5" id="KW-0677">Repeat</keyword>
<evidence type="ECO:0000259" key="9">
    <source>
        <dbReference type="Pfam" id="PF08263"/>
    </source>
</evidence>
<dbReference type="PANTHER" id="PTHR48063">
    <property type="entry name" value="LRR RECEPTOR-LIKE KINASE"/>
    <property type="match status" value="1"/>
</dbReference>
<keyword evidence="8" id="KW-0325">Glycoprotein</keyword>
<keyword evidence="7" id="KW-0472">Membrane</keyword>
<dbReference type="GO" id="GO:0016020">
    <property type="term" value="C:membrane"/>
    <property type="evidence" value="ECO:0007669"/>
    <property type="project" value="UniProtKB-SubCell"/>
</dbReference>
<evidence type="ECO:0000256" key="7">
    <source>
        <dbReference type="ARBA" id="ARBA00023136"/>
    </source>
</evidence>
<keyword evidence="11" id="KW-1185">Reference proteome</keyword>
<reference evidence="10" key="1">
    <citation type="submission" date="2022-07" db="EMBL/GenBank/DDBJ databases">
        <authorList>
            <person name="Macas J."/>
            <person name="Novak P."/>
            <person name="Neumann P."/>
        </authorList>
    </citation>
    <scope>NUCLEOTIDE SEQUENCE</scope>
</reference>